<organism evidence="3 4">
    <name type="scientific">Candidatus Yanofskybacteria bacterium RIFCSPHIGHO2_01_FULL_44_17</name>
    <dbReference type="NCBI Taxonomy" id="1802668"/>
    <lineage>
        <taxon>Bacteria</taxon>
        <taxon>Candidatus Yanofskyibacteriota</taxon>
    </lineage>
</organism>
<feature type="repeat" description="TPR" evidence="1">
    <location>
        <begin position="155"/>
        <end position="188"/>
    </location>
</feature>
<sequence>MFLLVPLGIFLISAAIIIWVITRKFIYLKKLAPEVIESAMPEQEAFWAELFPELAAYINSVKLREYKLKFLAESEKFLRKLRLLSLKLDSTTNKLIYRVRKSVVHHESLIISEAEAQVEKEISASDDVGGNGRTKDWREEEHKLILEIARNPKDAVLYKKLGNIYMKMVEWRDAAESFKKAIELDPEDETTRNKFERVTKKLEKMPE</sequence>
<comment type="caution">
    <text evidence="3">The sequence shown here is derived from an EMBL/GenBank/DDBJ whole genome shotgun (WGS) entry which is preliminary data.</text>
</comment>
<dbReference type="EMBL" id="MGJI01000016">
    <property type="protein sequence ID" value="OGN04912.1"/>
    <property type="molecule type" value="Genomic_DNA"/>
</dbReference>
<keyword evidence="2" id="KW-0812">Transmembrane</keyword>
<keyword evidence="2" id="KW-0472">Membrane</keyword>
<dbReference type="SUPFAM" id="SSF48452">
    <property type="entry name" value="TPR-like"/>
    <property type="match status" value="1"/>
</dbReference>
<evidence type="ECO:0000256" key="1">
    <source>
        <dbReference type="PROSITE-ProRule" id="PRU00339"/>
    </source>
</evidence>
<dbReference type="InterPro" id="IPR011990">
    <property type="entry name" value="TPR-like_helical_dom_sf"/>
</dbReference>
<evidence type="ECO:0000256" key="2">
    <source>
        <dbReference type="SAM" id="Phobius"/>
    </source>
</evidence>
<dbReference type="InterPro" id="IPR019734">
    <property type="entry name" value="TPR_rpt"/>
</dbReference>
<keyword evidence="1" id="KW-0802">TPR repeat</keyword>
<dbReference type="PROSITE" id="PS50293">
    <property type="entry name" value="TPR_REGION"/>
    <property type="match status" value="1"/>
</dbReference>
<dbReference type="Gene3D" id="1.25.40.10">
    <property type="entry name" value="Tetratricopeptide repeat domain"/>
    <property type="match status" value="1"/>
</dbReference>
<evidence type="ECO:0000313" key="3">
    <source>
        <dbReference type="EMBL" id="OGN04912.1"/>
    </source>
</evidence>
<accession>A0A1F8EVN4</accession>
<dbReference type="AlphaFoldDB" id="A0A1F8EVN4"/>
<dbReference type="Pfam" id="PF00515">
    <property type="entry name" value="TPR_1"/>
    <property type="match status" value="1"/>
</dbReference>
<dbReference type="Proteomes" id="UP000177507">
    <property type="component" value="Unassembled WGS sequence"/>
</dbReference>
<feature type="transmembrane region" description="Helical" evidence="2">
    <location>
        <begin position="6"/>
        <end position="22"/>
    </location>
</feature>
<protein>
    <submittedName>
        <fullName evidence="3">Uncharacterized protein</fullName>
    </submittedName>
</protein>
<dbReference type="SMART" id="SM00028">
    <property type="entry name" value="TPR"/>
    <property type="match status" value="1"/>
</dbReference>
<dbReference type="STRING" id="1802668.A2831_02560"/>
<name>A0A1F8EVN4_9BACT</name>
<reference evidence="3 4" key="1">
    <citation type="journal article" date="2016" name="Nat. Commun.">
        <title>Thousands of microbial genomes shed light on interconnected biogeochemical processes in an aquifer system.</title>
        <authorList>
            <person name="Anantharaman K."/>
            <person name="Brown C.T."/>
            <person name="Hug L.A."/>
            <person name="Sharon I."/>
            <person name="Castelle C.J."/>
            <person name="Probst A.J."/>
            <person name="Thomas B.C."/>
            <person name="Singh A."/>
            <person name="Wilkins M.J."/>
            <person name="Karaoz U."/>
            <person name="Brodie E.L."/>
            <person name="Williams K.H."/>
            <person name="Hubbard S.S."/>
            <person name="Banfield J.F."/>
        </authorList>
    </citation>
    <scope>NUCLEOTIDE SEQUENCE [LARGE SCALE GENOMIC DNA]</scope>
</reference>
<evidence type="ECO:0000313" key="4">
    <source>
        <dbReference type="Proteomes" id="UP000177507"/>
    </source>
</evidence>
<dbReference type="PROSITE" id="PS50005">
    <property type="entry name" value="TPR"/>
    <property type="match status" value="1"/>
</dbReference>
<keyword evidence="2" id="KW-1133">Transmembrane helix</keyword>
<gene>
    <name evidence="3" type="ORF">A2831_02560</name>
</gene>
<proteinExistence type="predicted"/>